<dbReference type="SUPFAM" id="SSF55073">
    <property type="entry name" value="Nucleotide cyclase"/>
    <property type="match status" value="1"/>
</dbReference>
<dbReference type="AlphaFoldDB" id="E1SW10"/>
<dbReference type="GO" id="GO:0052621">
    <property type="term" value="F:diguanylate cyclase activity"/>
    <property type="evidence" value="ECO:0007669"/>
    <property type="project" value="UniProtKB-EC"/>
</dbReference>
<dbReference type="Pfam" id="PF00990">
    <property type="entry name" value="GGDEF"/>
    <property type="match status" value="1"/>
</dbReference>
<accession>E1SW10</accession>
<evidence type="ECO:0000256" key="1">
    <source>
        <dbReference type="ARBA" id="ARBA00012528"/>
    </source>
</evidence>
<dbReference type="GO" id="GO:0043709">
    <property type="term" value="P:cell adhesion involved in single-species biofilm formation"/>
    <property type="evidence" value="ECO:0007669"/>
    <property type="project" value="TreeGrafter"/>
</dbReference>
<name>E1SW10_FERBD</name>
<dbReference type="PANTHER" id="PTHR45138:SF9">
    <property type="entry name" value="DIGUANYLATE CYCLASE DGCM-RELATED"/>
    <property type="match status" value="1"/>
</dbReference>
<dbReference type="EMBL" id="CP002209">
    <property type="protein sequence ID" value="ADN74310.1"/>
    <property type="molecule type" value="Genomic_DNA"/>
</dbReference>
<evidence type="ECO:0000256" key="2">
    <source>
        <dbReference type="ARBA" id="ARBA00034247"/>
    </source>
</evidence>
<dbReference type="NCBIfam" id="TIGR00254">
    <property type="entry name" value="GGDEF"/>
    <property type="match status" value="1"/>
</dbReference>
<dbReference type="GeneID" id="67180341"/>
<dbReference type="Gene3D" id="3.30.70.270">
    <property type="match status" value="1"/>
</dbReference>
<evidence type="ECO:0000313" key="6">
    <source>
        <dbReference type="Proteomes" id="UP000006683"/>
    </source>
</evidence>
<evidence type="ECO:0000313" key="5">
    <source>
        <dbReference type="EMBL" id="ADN74310.1"/>
    </source>
</evidence>
<dbReference type="CDD" id="cd01949">
    <property type="entry name" value="GGDEF"/>
    <property type="match status" value="1"/>
</dbReference>
<sequence>MERTRTLRIIGLWIALMLGISALVLARADAKPLAIWDWWDIALETSLLVLISTWLVMVAQARPGGRITRWLLAGLLAFGCGSVVDLLDEFVRLDTLPTGFALLEKGPVPLGLISLTIGLWGWRKEQLRINQQLRTREQFLREADHIDPLTQLCDARTFDAHLQRLAQKGTSCSVMMLDLDQFHRFNHDHGMAAGDELLHRFSHALANEVRHCDLICRYAGDRFVVLLPRCPASLAAALAEHLRQQLPEPRISVTAVYLYRGEGPFEAQSLLAELNQRMIDAKAHRQWAKAG</sequence>
<comment type="catalytic activity">
    <reaction evidence="2">
        <text>2 GTP = 3',3'-c-di-GMP + 2 diphosphate</text>
        <dbReference type="Rhea" id="RHEA:24898"/>
        <dbReference type="ChEBI" id="CHEBI:33019"/>
        <dbReference type="ChEBI" id="CHEBI:37565"/>
        <dbReference type="ChEBI" id="CHEBI:58805"/>
        <dbReference type="EC" id="2.7.7.65"/>
    </reaction>
</comment>
<feature type="transmembrane region" description="Helical" evidence="3">
    <location>
        <begin position="70"/>
        <end position="87"/>
    </location>
</feature>
<dbReference type="RefSeq" id="WP_013343616.1">
    <property type="nucleotide sequence ID" value="NC_014541.1"/>
</dbReference>
<keyword evidence="3" id="KW-0812">Transmembrane</keyword>
<dbReference type="EC" id="2.7.7.65" evidence="1"/>
<dbReference type="PANTHER" id="PTHR45138">
    <property type="entry name" value="REGULATORY COMPONENTS OF SENSORY TRANSDUCTION SYSTEM"/>
    <property type="match status" value="1"/>
</dbReference>
<dbReference type="eggNOG" id="COG3706">
    <property type="taxonomic scope" value="Bacteria"/>
</dbReference>
<keyword evidence="6" id="KW-1185">Reference proteome</keyword>
<dbReference type="InterPro" id="IPR029787">
    <property type="entry name" value="Nucleotide_cyclase"/>
</dbReference>
<feature type="domain" description="GGDEF" evidence="4">
    <location>
        <begin position="170"/>
        <end position="291"/>
    </location>
</feature>
<dbReference type="HOGENOM" id="CLU_070527_0_0_6"/>
<dbReference type="InterPro" id="IPR050469">
    <property type="entry name" value="Diguanylate_Cyclase"/>
</dbReference>
<feature type="transmembrane region" description="Helical" evidence="3">
    <location>
        <begin position="107"/>
        <end position="123"/>
    </location>
</feature>
<dbReference type="SMART" id="SM00267">
    <property type="entry name" value="GGDEF"/>
    <property type="match status" value="1"/>
</dbReference>
<dbReference type="STRING" id="550540.Fbal_0096"/>
<reference evidence="5 6" key="1">
    <citation type="journal article" date="2010" name="Stand. Genomic Sci.">
        <title>Complete genome sequence of Ferrimonas balearica type strain (PAT).</title>
        <authorList>
            <person name="Nolan M."/>
            <person name="Sikorski J."/>
            <person name="Davenport K."/>
            <person name="Lucas S."/>
            <person name="Glavina Del Rio T."/>
            <person name="Tice H."/>
            <person name="Cheng J."/>
            <person name="Goodwin L."/>
            <person name="Pitluck S."/>
            <person name="Liolios K."/>
            <person name="Ivanova N."/>
            <person name="Mavromatis K."/>
            <person name="Ovchinnikova G."/>
            <person name="Pati A."/>
            <person name="Chen A."/>
            <person name="Palaniappan K."/>
            <person name="Land M."/>
            <person name="Hauser L."/>
            <person name="Chang Y."/>
            <person name="Jeffries C."/>
            <person name="Tapia R."/>
            <person name="Brettin T."/>
            <person name="Detter J."/>
            <person name="Han C."/>
            <person name="Yasawong M."/>
            <person name="Rohde M."/>
            <person name="Tindall B."/>
            <person name="Goker M."/>
            <person name="Woyke T."/>
            <person name="Bristow J."/>
            <person name="Eisen J."/>
            <person name="Markowitz V."/>
            <person name="Hugenholtz P."/>
            <person name="Kyrpides N."/>
            <person name="Klenk H."/>
            <person name="Lapidus A."/>
        </authorList>
    </citation>
    <scope>NUCLEOTIDE SEQUENCE [LARGE SCALE GENOMIC DNA]</scope>
    <source>
        <strain evidence="6">DSM 9799 / CCM 4581 / KCTC 23876 / PAT</strain>
    </source>
</reference>
<dbReference type="GO" id="GO:1902201">
    <property type="term" value="P:negative regulation of bacterial-type flagellum-dependent cell motility"/>
    <property type="evidence" value="ECO:0007669"/>
    <property type="project" value="TreeGrafter"/>
</dbReference>
<dbReference type="InterPro" id="IPR000160">
    <property type="entry name" value="GGDEF_dom"/>
</dbReference>
<evidence type="ECO:0000256" key="3">
    <source>
        <dbReference type="SAM" id="Phobius"/>
    </source>
</evidence>
<keyword evidence="3" id="KW-0472">Membrane</keyword>
<dbReference type="KEGG" id="fbl:Fbal_0096"/>
<feature type="transmembrane region" description="Helical" evidence="3">
    <location>
        <begin position="38"/>
        <end position="58"/>
    </location>
</feature>
<organism evidence="5 6">
    <name type="scientific">Ferrimonas balearica (strain DSM 9799 / CCM 4581 / KCTC 23876 / PAT)</name>
    <dbReference type="NCBI Taxonomy" id="550540"/>
    <lineage>
        <taxon>Bacteria</taxon>
        <taxon>Pseudomonadati</taxon>
        <taxon>Pseudomonadota</taxon>
        <taxon>Gammaproteobacteria</taxon>
        <taxon>Alteromonadales</taxon>
        <taxon>Ferrimonadaceae</taxon>
        <taxon>Ferrimonas</taxon>
    </lineage>
</organism>
<protein>
    <recommendedName>
        <fullName evidence="1">diguanylate cyclase</fullName>
        <ecNumber evidence="1">2.7.7.65</ecNumber>
    </recommendedName>
</protein>
<dbReference type="OrthoDB" id="5914567at2"/>
<keyword evidence="3" id="KW-1133">Transmembrane helix</keyword>
<proteinExistence type="predicted"/>
<dbReference type="Proteomes" id="UP000006683">
    <property type="component" value="Chromosome"/>
</dbReference>
<feature type="transmembrane region" description="Helical" evidence="3">
    <location>
        <begin position="7"/>
        <end position="26"/>
    </location>
</feature>
<dbReference type="InterPro" id="IPR043128">
    <property type="entry name" value="Rev_trsase/Diguanyl_cyclase"/>
</dbReference>
<dbReference type="PROSITE" id="PS50887">
    <property type="entry name" value="GGDEF"/>
    <property type="match status" value="1"/>
</dbReference>
<gene>
    <name evidence="5" type="ordered locus">Fbal_0096</name>
</gene>
<dbReference type="GO" id="GO:0005886">
    <property type="term" value="C:plasma membrane"/>
    <property type="evidence" value="ECO:0007669"/>
    <property type="project" value="TreeGrafter"/>
</dbReference>
<evidence type="ECO:0000259" key="4">
    <source>
        <dbReference type="PROSITE" id="PS50887"/>
    </source>
</evidence>